<protein>
    <submittedName>
        <fullName evidence="7">Protein Ycf2</fullName>
    </submittedName>
</protein>
<comment type="caution">
    <text evidence="7">The sequence shown here is derived from an EMBL/GenBank/DDBJ whole genome shotgun (WGS) entry which is preliminary data.</text>
</comment>
<gene>
    <name evidence="7" type="primary">YCF2A_24</name>
    <name evidence="7" type="ORF">HAX54_051627</name>
</gene>
<comment type="similarity">
    <text evidence="3">Belongs to the Ycf2 family.</text>
</comment>
<dbReference type="EMBL" id="JACEIK010000922">
    <property type="protein sequence ID" value="MCD7463879.1"/>
    <property type="molecule type" value="Genomic_DNA"/>
</dbReference>
<sequence>RFLYEKYESEFEEGEEEGALDPQEDLFNHIVWAPRIWFPWGFLFDCIERPNELGFPYCSRSFRGKRILHDERDELQETDSRFFQSGTMQ</sequence>
<evidence type="ECO:0000256" key="6">
    <source>
        <dbReference type="ARBA" id="ARBA00022840"/>
    </source>
</evidence>
<evidence type="ECO:0000256" key="3">
    <source>
        <dbReference type="ARBA" id="ARBA00009361"/>
    </source>
</evidence>
<keyword evidence="5" id="KW-0547">Nucleotide-binding</keyword>
<dbReference type="PANTHER" id="PTHR33078:SF100">
    <property type="entry name" value="PROTEIN YCF2"/>
    <property type="match status" value="1"/>
</dbReference>
<evidence type="ECO:0000256" key="1">
    <source>
        <dbReference type="ARBA" id="ARBA00002329"/>
    </source>
</evidence>
<evidence type="ECO:0000256" key="5">
    <source>
        <dbReference type="ARBA" id="ARBA00022741"/>
    </source>
</evidence>
<keyword evidence="8" id="KW-1185">Reference proteome</keyword>
<reference evidence="7 8" key="1">
    <citation type="journal article" date="2021" name="BMC Genomics">
        <title>Datura genome reveals duplications of psychoactive alkaloid biosynthetic genes and high mutation rate following tissue culture.</title>
        <authorList>
            <person name="Rajewski A."/>
            <person name="Carter-House D."/>
            <person name="Stajich J."/>
            <person name="Litt A."/>
        </authorList>
    </citation>
    <scope>NUCLEOTIDE SEQUENCE [LARGE SCALE GENOMIC DNA]</scope>
    <source>
        <strain evidence="7">AR-01</strain>
    </source>
</reference>
<dbReference type="Proteomes" id="UP000823775">
    <property type="component" value="Unassembled WGS sequence"/>
</dbReference>
<dbReference type="PANTHER" id="PTHR33078">
    <property type="entry name" value="PROTEIN YCF2-RELATED"/>
    <property type="match status" value="1"/>
</dbReference>
<keyword evidence="6" id="KW-0067">ATP-binding</keyword>
<proteinExistence type="inferred from homology"/>
<feature type="non-terminal residue" evidence="7">
    <location>
        <position position="1"/>
    </location>
</feature>
<organism evidence="7 8">
    <name type="scientific">Datura stramonium</name>
    <name type="common">Jimsonweed</name>
    <name type="synonym">Common thornapple</name>
    <dbReference type="NCBI Taxonomy" id="4076"/>
    <lineage>
        <taxon>Eukaryota</taxon>
        <taxon>Viridiplantae</taxon>
        <taxon>Streptophyta</taxon>
        <taxon>Embryophyta</taxon>
        <taxon>Tracheophyta</taxon>
        <taxon>Spermatophyta</taxon>
        <taxon>Magnoliopsida</taxon>
        <taxon>eudicotyledons</taxon>
        <taxon>Gunneridae</taxon>
        <taxon>Pentapetalae</taxon>
        <taxon>asterids</taxon>
        <taxon>lamiids</taxon>
        <taxon>Solanales</taxon>
        <taxon>Solanaceae</taxon>
        <taxon>Solanoideae</taxon>
        <taxon>Datureae</taxon>
        <taxon>Datura</taxon>
    </lineage>
</organism>
<evidence type="ECO:0000256" key="4">
    <source>
        <dbReference type="ARBA" id="ARBA00022640"/>
    </source>
</evidence>
<comment type="function">
    <text evidence="1">Probable ATPase of unknown function. Its presence in a non-photosynthetic plant (Epifagus virginiana) and experiments in tobacco indicate that it has an essential function which is probably not related to photosynthesis.</text>
</comment>
<evidence type="ECO:0000256" key="2">
    <source>
        <dbReference type="ARBA" id="ARBA00004474"/>
    </source>
</evidence>
<name>A0ABS8SYQ5_DATST</name>
<accession>A0ABS8SYQ5</accession>
<evidence type="ECO:0000313" key="7">
    <source>
        <dbReference type="EMBL" id="MCD7463879.1"/>
    </source>
</evidence>
<comment type="subcellular location">
    <subcellularLocation>
        <location evidence="2">Plastid</location>
    </subcellularLocation>
</comment>
<evidence type="ECO:0000313" key="8">
    <source>
        <dbReference type="Proteomes" id="UP000823775"/>
    </source>
</evidence>
<keyword evidence="4" id="KW-0934">Plastid</keyword>